<reference evidence="1" key="2">
    <citation type="submission" date="2010-07" db="EMBL/GenBank/DDBJ databases">
        <authorList>
            <consortium name="The Broad Institute Genome Sequencing Platform"/>
            <consortium name="Broad Institute Genome Sequencing Center for Infectious Disease"/>
            <person name="Ma L.-J."/>
            <person name="Dead R."/>
            <person name="Young S."/>
            <person name="Zeng Q."/>
            <person name="Koehrsen M."/>
            <person name="Alvarado L."/>
            <person name="Berlin A."/>
            <person name="Chapman S.B."/>
            <person name="Chen Z."/>
            <person name="Freedman E."/>
            <person name="Gellesch M."/>
            <person name="Goldberg J."/>
            <person name="Griggs A."/>
            <person name="Gujja S."/>
            <person name="Heilman E.R."/>
            <person name="Heiman D."/>
            <person name="Hepburn T."/>
            <person name="Howarth C."/>
            <person name="Jen D."/>
            <person name="Larson L."/>
            <person name="Mehta T."/>
            <person name="Neiman D."/>
            <person name="Pearson M."/>
            <person name="Roberts A."/>
            <person name="Saif S."/>
            <person name="Shea T."/>
            <person name="Shenoy N."/>
            <person name="Sisk P."/>
            <person name="Stolte C."/>
            <person name="Sykes S."/>
            <person name="Walk T."/>
            <person name="White J."/>
            <person name="Yandava C."/>
            <person name="Haas B."/>
            <person name="Nusbaum C."/>
            <person name="Birren B."/>
        </authorList>
    </citation>
    <scope>NUCLEOTIDE SEQUENCE</scope>
    <source>
        <strain evidence="1">R3-111a-1</strain>
    </source>
</reference>
<dbReference type="HOGENOM" id="CLU_051290_0_0_1"/>
<reference evidence="2" key="5">
    <citation type="submission" date="2018-04" db="UniProtKB">
        <authorList>
            <consortium name="EnsemblFungi"/>
        </authorList>
    </citation>
    <scope>IDENTIFICATION</scope>
    <source>
        <strain evidence="2">R3-111a-1</strain>
    </source>
</reference>
<reference evidence="1" key="3">
    <citation type="submission" date="2010-09" db="EMBL/GenBank/DDBJ databases">
        <title>Annotation of Gaeumannomyces graminis var. tritici R3-111a-1.</title>
        <authorList>
            <consortium name="The Broad Institute Genome Sequencing Platform"/>
            <person name="Ma L.-J."/>
            <person name="Dead R."/>
            <person name="Young S.K."/>
            <person name="Zeng Q."/>
            <person name="Gargeya S."/>
            <person name="Fitzgerald M."/>
            <person name="Haas B."/>
            <person name="Abouelleil A."/>
            <person name="Alvarado L."/>
            <person name="Arachchi H.M."/>
            <person name="Berlin A."/>
            <person name="Brown A."/>
            <person name="Chapman S.B."/>
            <person name="Chen Z."/>
            <person name="Dunbar C."/>
            <person name="Freedman E."/>
            <person name="Gearin G."/>
            <person name="Gellesch M."/>
            <person name="Goldberg J."/>
            <person name="Griggs A."/>
            <person name="Gujja S."/>
            <person name="Heiman D."/>
            <person name="Howarth C."/>
            <person name="Larson L."/>
            <person name="Lui A."/>
            <person name="MacDonald P.J.P."/>
            <person name="Mehta T."/>
            <person name="Montmayeur A."/>
            <person name="Murphy C."/>
            <person name="Neiman D."/>
            <person name="Pearson M."/>
            <person name="Priest M."/>
            <person name="Roberts A."/>
            <person name="Saif S."/>
            <person name="Shea T."/>
            <person name="Shenoy N."/>
            <person name="Sisk P."/>
            <person name="Stolte C."/>
            <person name="Sykes S."/>
            <person name="Yandava C."/>
            <person name="Wortman J."/>
            <person name="Nusbaum C."/>
            <person name="Birren B."/>
        </authorList>
    </citation>
    <scope>NUCLEOTIDE SEQUENCE</scope>
    <source>
        <strain evidence="1">R3-111a-1</strain>
    </source>
</reference>
<evidence type="ECO:0000313" key="2">
    <source>
        <dbReference type="EnsemblFungi" id="EJT77039"/>
    </source>
</evidence>
<protein>
    <recommendedName>
        <fullName evidence="4">Ureidoglycolate hydrolase</fullName>
    </recommendedName>
</protein>
<dbReference type="VEuPathDB" id="FungiDB:GGTG_06953"/>
<dbReference type="InterPro" id="IPR009097">
    <property type="entry name" value="Cyclic_Pdiesterase"/>
</dbReference>
<evidence type="ECO:0000313" key="1">
    <source>
        <dbReference type="EMBL" id="EJT77039.1"/>
    </source>
</evidence>
<organism evidence="1">
    <name type="scientific">Gaeumannomyces tritici (strain R3-111a-1)</name>
    <name type="common">Wheat and barley take-all root rot fungus</name>
    <name type="synonym">Gaeumannomyces graminis var. tritici</name>
    <dbReference type="NCBI Taxonomy" id="644352"/>
    <lineage>
        <taxon>Eukaryota</taxon>
        <taxon>Fungi</taxon>
        <taxon>Dikarya</taxon>
        <taxon>Ascomycota</taxon>
        <taxon>Pezizomycotina</taxon>
        <taxon>Sordariomycetes</taxon>
        <taxon>Sordariomycetidae</taxon>
        <taxon>Magnaporthales</taxon>
        <taxon>Magnaporthaceae</taxon>
        <taxon>Gaeumannomyces</taxon>
    </lineage>
</organism>
<accession>J3P0A6</accession>
<dbReference type="RefSeq" id="XP_009223039.1">
    <property type="nucleotide sequence ID" value="XM_009224775.1"/>
</dbReference>
<reference evidence="2" key="4">
    <citation type="journal article" date="2015" name="G3 (Bethesda)">
        <title>Genome sequences of three phytopathogenic species of the Magnaporthaceae family of fungi.</title>
        <authorList>
            <person name="Okagaki L.H."/>
            <person name="Nunes C.C."/>
            <person name="Sailsbery J."/>
            <person name="Clay B."/>
            <person name="Brown D."/>
            <person name="John T."/>
            <person name="Oh Y."/>
            <person name="Young N."/>
            <person name="Fitzgerald M."/>
            <person name="Haas B.J."/>
            <person name="Zeng Q."/>
            <person name="Young S."/>
            <person name="Adiconis X."/>
            <person name="Fan L."/>
            <person name="Levin J.Z."/>
            <person name="Mitchell T.K."/>
            <person name="Okubara P.A."/>
            <person name="Farman M.L."/>
            <person name="Kohn L.M."/>
            <person name="Birren B."/>
            <person name="Ma L.-J."/>
            <person name="Dean R.A."/>
        </authorList>
    </citation>
    <scope>NUCLEOTIDE SEQUENCE</scope>
    <source>
        <strain evidence="2">R3-111a-1</strain>
    </source>
</reference>
<dbReference type="STRING" id="644352.J3P0A6"/>
<proteinExistence type="predicted"/>
<sequence length="352" mass="37972">MADSVDARNKLEDLSGIVLKPGENPYNALIEACSGKPNEIQALYATHRKARNAQQKKKFLAAEFREVITDTILMRLEDPTLEPGFKDPRNSLVVWARPPEHVLQLMGHIQRKLKEVAPHLWLMPLHRMHMTALEVTHSQPAETVAALVEALRPRAADIANHTFSHRARLVKPMVSHDLAAVALSFLPAAGEPVLSPGVLQQQQQQQQQQCDDGDSYSYHHLRRDVFDMTVGGGGGGGGGGGARRVAGDEIAINSRYVVPSAHVTLARFVAQDDHATAAQREAWVRRIDEVNAWLEAEVWGGDGGGGGGGGGGDGGTGGFVGEWAVGQERGLDVWAGVLWYGGGRSIVVGEGY</sequence>
<dbReference type="EMBL" id="GL385397">
    <property type="protein sequence ID" value="EJT77039.1"/>
    <property type="molecule type" value="Genomic_DNA"/>
</dbReference>
<dbReference type="SUPFAM" id="SSF55144">
    <property type="entry name" value="LigT-like"/>
    <property type="match status" value="1"/>
</dbReference>
<keyword evidence="3" id="KW-1185">Reference proteome</keyword>
<dbReference type="OrthoDB" id="2967263at2759"/>
<dbReference type="Proteomes" id="UP000006039">
    <property type="component" value="Unassembled WGS sequence"/>
</dbReference>
<name>J3P0A6_GAET3</name>
<reference evidence="3" key="1">
    <citation type="submission" date="2010-07" db="EMBL/GenBank/DDBJ databases">
        <title>The genome sequence of Gaeumannomyces graminis var. tritici strain R3-111a-1.</title>
        <authorList>
            <consortium name="The Broad Institute Genome Sequencing Platform"/>
            <person name="Ma L.-J."/>
            <person name="Dead R."/>
            <person name="Young S."/>
            <person name="Zeng Q."/>
            <person name="Koehrsen M."/>
            <person name="Alvarado L."/>
            <person name="Berlin A."/>
            <person name="Chapman S.B."/>
            <person name="Chen Z."/>
            <person name="Freedman E."/>
            <person name="Gellesch M."/>
            <person name="Goldberg J."/>
            <person name="Griggs A."/>
            <person name="Gujja S."/>
            <person name="Heilman E.R."/>
            <person name="Heiman D."/>
            <person name="Hepburn T."/>
            <person name="Howarth C."/>
            <person name="Jen D."/>
            <person name="Larson L."/>
            <person name="Mehta T."/>
            <person name="Neiman D."/>
            <person name="Pearson M."/>
            <person name="Roberts A."/>
            <person name="Saif S."/>
            <person name="Shea T."/>
            <person name="Shenoy N."/>
            <person name="Sisk P."/>
            <person name="Stolte C."/>
            <person name="Sykes S."/>
            <person name="Walk T."/>
            <person name="White J."/>
            <person name="Yandava C."/>
            <person name="Haas B."/>
            <person name="Nusbaum C."/>
            <person name="Birren B."/>
        </authorList>
    </citation>
    <scope>NUCLEOTIDE SEQUENCE [LARGE SCALE GENOMIC DNA]</scope>
    <source>
        <strain evidence="3">R3-111a-1</strain>
    </source>
</reference>
<gene>
    <name evidence="2" type="primary">20347411</name>
    <name evidence="1" type="ORF">GGTG_06953</name>
</gene>
<dbReference type="AlphaFoldDB" id="J3P0A6"/>
<evidence type="ECO:0000313" key="3">
    <source>
        <dbReference type="Proteomes" id="UP000006039"/>
    </source>
</evidence>
<dbReference type="eggNOG" id="ENOG502S7CF">
    <property type="taxonomic scope" value="Eukaryota"/>
</dbReference>
<dbReference type="EnsemblFungi" id="EJT77039">
    <property type="protein sequence ID" value="EJT77039"/>
    <property type="gene ID" value="GGTG_06953"/>
</dbReference>
<dbReference type="GeneID" id="20347411"/>
<evidence type="ECO:0008006" key="4">
    <source>
        <dbReference type="Google" id="ProtNLM"/>
    </source>
</evidence>